<feature type="domain" description="STAS" evidence="2">
    <location>
        <begin position="1"/>
        <end position="99"/>
    </location>
</feature>
<evidence type="ECO:0000313" key="4">
    <source>
        <dbReference type="Proteomes" id="UP000466794"/>
    </source>
</evidence>
<dbReference type="InterPro" id="IPR002645">
    <property type="entry name" value="STAS_dom"/>
</dbReference>
<evidence type="ECO:0000256" key="1">
    <source>
        <dbReference type="ARBA" id="ARBA00022527"/>
    </source>
</evidence>
<dbReference type="InterPro" id="IPR050267">
    <property type="entry name" value="Anti-sigma-factor_SerPK"/>
</dbReference>
<dbReference type="GO" id="GO:0004674">
    <property type="term" value="F:protein serine/threonine kinase activity"/>
    <property type="evidence" value="ECO:0007669"/>
    <property type="project" value="UniProtKB-KW"/>
</dbReference>
<dbReference type="Proteomes" id="UP000466794">
    <property type="component" value="Unassembled WGS sequence"/>
</dbReference>
<keyword evidence="1" id="KW-0808">Transferase</keyword>
<dbReference type="Gene3D" id="3.30.565.10">
    <property type="entry name" value="Histidine kinase-like ATPase, C-terminal domain"/>
    <property type="match status" value="1"/>
</dbReference>
<keyword evidence="1" id="KW-0723">Serine/threonine-protein kinase</keyword>
<dbReference type="Pfam" id="PF13581">
    <property type="entry name" value="HATPase_c_2"/>
    <property type="match status" value="1"/>
</dbReference>
<accession>A0A7K1UWS2</accession>
<dbReference type="Gene3D" id="3.30.750.24">
    <property type="entry name" value="STAS domain"/>
    <property type="match status" value="1"/>
</dbReference>
<proteinExistence type="predicted"/>
<keyword evidence="1" id="KW-0418">Kinase</keyword>
<name>A0A7K1UWS2_9NOCA</name>
<dbReference type="InterPro" id="IPR003594">
    <property type="entry name" value="HATPase_dom"/>
</dbReference>
<gene>
    <name evidence="3" type="ORF">GPX89_16175</name>
</gene>
<evidence type="ECO:0000313" key="3">
    <source>
        <dbReference type="EMBL" id="MVU78775.1"/>
    </source>
</evidence>
<dbReference type="InterPro" id="IPR036890">
    <property type="entry name" value="HATPase_C_sf"/>
</dbReference>
<dbReference type="RefSeq" id="WP_157388411.1">
    <property type="nucleotide sequence ID" value="NZ_WRPP01000003.1"/>
</dbReference>
<dbReference type="PANTHER" id="PTHR35526">
    <property type="entry name" value="ANTI-SIGMA-F FACTOR RSBW-RELATED"/>
    <property type="match status" value="1"/>
</dbReference>
<comment type="caution">
    <text evidence="3">The sequence shown here is derived from an EMBL/GenBank/DDBJ whole genome shotgun (WGS) entry which is preliminary data.</text>
</comment>
<dbReference type="SUPFAM" id="SSF55874">
    <property type="entry name" value="ATPase domain of HSP90 chaperone/DNA topoisomerase II/histidine kinase"/>
    <property type="match status" value="1"/>
</dbReference>
<reference evidence="3 4" key="1">
    <citation type="submission" date="2019-12" db="EMBL/GenBank/DDBJ databases">
        <title>Nocardia sp. nov. ET3-3 isolated from soil.</title>
        <authorList>
            <person name="Kanchanasin P."/>
            <person name="Tanasupawat S."/>
            <person name="Yuki M."/>
            <person name="Kudo T."/>
        </authorList>
    </citation>
    <scope>NUCLEOTIDE SEQUENCE [LARGE SCALE GENOMIC DNA]</scope>
    <source>
        <strain evidence="3 4">ET3-3</strain>
    </source>
</reference>
<sequence length="234" mass="25766">MVSPHGELTASTYRSLVDGLVKFAVEEPRAVVVVLEDLVVASEPLYTAFSSAWMRVGEWPGVPILLVVPGAALRERLGDSAVHRFVPVYSEVDEALAVLREPPARRRVTLSLVPTGDCAQRARRFVDATCSRWGIPEVRVDALLIVTELVENSFLHSGVDADIQLRLELRNQMFTVAVGDADPQEALLREPGTDGFRHYGLHIVAKLARTWGCAPRWPTGKVVWAVLPTGRRPS</sequence>
<dbReference type="InterPro" id="IPR036513">
    <property type="entry name" value="STAS_dom_sf"/>
</dbReference>
<dbReference type="PROSITE" id="PS50801">
    <property type="entry name" value="STAS"/>
    <property type="match status" value="1"/>
</dbReference>
<dbReference type="AlphaFoldDB" id="A0A7K1UWS2"/>
<dbReference type="EMBL" id="WRPP01000003">
    <property type="protein sequence ID" value="MVU78775.1"/>
    <property type="molecule type" value="Genomic_DNA"/>
</dbReference>
<organism evidence="3 4">
    <name type="scientific">Nocardia terrae</name>
    <dbReference type="NCBI Taxonomy" id="2675851"/>
    <lineage>
        <taxon>Bacteria</taxon>
        <taxon>Bacillati</taxon>
        <taxon>Actinomycetota</taxon>
        <taxon>Actinomycetes</taxon>
        <taxon>Mycobacteriales</taxon>
        <taxon>Nocardiaceae</taxon>
        <taxon>Nocardia</taxon>
    </lineage>
</organism>
<evidence type="ECO:0000259" key="2">
    <source>
        <dbReference type="PROSITE" id="PS50801"/>
    </source>
</evidence>
<protein>
    <recommendedName>
        <fullName evidence="2">STAS domain-containing protein</fullName>
    </recommendedName>
</protein>
<keyword evidence="4" id="KW-1185">Reference proteome</keyword>
<dbReference type="CDD" id="cd16936">
    <property type="entry name" value="HATPase_RsbW-like"/>
    <property type="match status" value="1"/>
</dbReference>
<dbReference type="PANTHER" id="PTHR35526:SF3">
    <property type="entry name" value="ANTI-SIGMA-F FACTOR RSBW"/>
    <property type="match status" value="1"/>
</dbReference>